<dbReference type="EMBL" id="JAPESX010000662">
    <property type="protein sequence ID" value="KAJ8120250.1"/>
    <property type="molecule type" value="Genomic_DNA"/>
</dbReference>
<reference evidence="1" key="1">
    <citation type="submission" date="2022-11" db="EMBL/GenBank/DDBJ databases">
        <title>Genome Sequence of Nemania bipapillata.</title>
        <authorList>
            <person name="Buettner E."/>
        </authorList>
    </citation>
    <scope>NUCLEOTIDE SEQUENCE</scope>
    <source>
        <strain evidence="1">CP14</strain>
    </source>
</reference>
<evidence type="ECO:0000313" key="1">
    <source>
        <dbReference type="EMBL" id="KAJ8120250.1"/>
    </source>
</evidence>
<protein>
    <submittedName>
        <fullName evidence="1">Uncharacterized protein</fullName>
    </submittedName>
</protein>
<sequence length="78" mass="8026">MVPPLSSRHASLGTQIHPSPLTPGFPGTQMAIQSGGGGGGGNGDREWDLGNAPLRATLNATEDERVNNLYATSWANGP</sequence>
<organism evidence="1 2">
    <name type="scientific">Nemania bipapillata</name>
    <dbReference type="NCBI Taxonomy" id="110536"/>
    <lineage>
        <taxon>Eukaryota</taxon>
        <taxon>Fungi</taxon>
        <taxon>Dikarya</taxon>
        <taxon>Ascomycota</taxon>
        <taxon>Pezizomycotina</taxon>
        <taxon>Sordariomycetes</taxon>
        <taxon>Xylariomycetidae</taxon>
        <taxon>Xylariales</taxon>
        <taxon>Xylariaceae</taxon>
        <taxon>Nemania</taxon>
    </lineage>
</organism>
<gene>
    <name evidence="1" type="ORF">ONZ43_g2989</name>
</gene>
<proteinExistence type="predicted"/>
<name>A0ACC2IYH7_9PEZI</name>
<accession>A0ACC2IYH7</accession>
<comment type="caution">
    <text evidence="1">The sequence shown here is derived from an EMBL/GenBank/DDBJ whole genome shotgun (WGS) entry which is preliminary data.</text>
</comment>
<dbReference type="Proteomes" id="UP001153334">
    <property type="component" value="Unassembled WGS sequence"/>
</dbReference>
<keyword evidence="2" id="KW-1185">Reference proteome</keyword>
<evidence type="ECO:0000313" key="2">
    <source>
        <dbReference type="Proteomes" id="UP001153334"/>
    </source>
</evidence>